<comment type="caution">
    <text evidence="2">The sequence shown here is derived from an EMBL/GenBank/DDBJ whole genome shotgun (WGS) entry which is preliminary data.</text>
</comment>
<dbReference type="GO" id="GO:0016757">
    <property type="term" value="F:glycosyltransferase activity"/>
    <property type="evidence" value="ECO:0007669"/>
    <property type="project" value="InterPro"/>
</dbReference>
<dbReference type="Pfam" id="PF01501">
    <property type="entry name" value="Glyco_transf_8"/>
    <property type="match status" value="1"/>
</dbReference>
<dbReference type="InterPro" id="IPR050587">
    <property type="entry name" value="GNT1/Glycosyltrans_8"/>
</dbReference>
<sequence length="388" mass="44542">MFRHDSVNKGEQDLAVNDTQKGSDGGRFAYITLVTRASYLAGVVLLAHTLKKQGSQYALIVLYTSTLTKTAVRALEIEAGKSNIILQQCDLLVPPAHHELHVAVERFTDTWTKLRVFDSFRFGYDTICYLDADMTLLQNMDSIFDSADKLPKDWIAAVHDCVCSPDRMPWTPAEHCKENCPFTLQSRPEASNGSVPVNKDSRPTHHLFNSGMFLFHPSQQLWIDMLNFFNATDLLGTFKFPDQEFMTHFFHGRWMPVSWKYNAVKTMAYRHENIWRDNEIVCLHYIVDKPWAKRVGEDGIAGFKGFDGKTHTWWWNEYESWFEIRQKQGEMEVMTIMSKHVARRESELSDGGRPDMGAIGAKIHDVTNKPDRGEASSKMYDNAERESV</sequence>
<dbReference type="CDD" id="cd02537">
    <property type="entry name" value="GT8_Glycogenin"/>
    <property type="match status" value="1"/>
</dbReference>
<reference evidence="2" key="1">
    <citation type="submission" date="2023-11" db="EMBL/GenBank/DDBJ databases">
        <authorList>
            <person name="Alioto T."/>
            <person name="Alioto T."/>
            <person name="Gomez Garrido J."/>
        </authorList>
    </citation>
    <scope>NUCLEOTIDE SEQUENCE</scope>
</reference>
<name>A0AAI8YW15_9PEZI</name>
<dbReference type="SUPFAM" id="SSF53448">
    <property type="entry name" value="Nucleotide-diphospho-sugar transferases"/>
    <property type="match status" value="1"/>
</dbReference>
<evidence type="ECO:0000313" key="2">
    <source>
        <dbReference type="EMBL" id="CAK3937067.1"/>
    </source>
</evidence>
<feature type="region of interest" description="Disordered" evidence="1">
    <location>
        <begin position="344"/>
        <end position="388"/>
    </location>
</feature>
<gene>
    <name evidence="2" type="ORF">LECACI_7A003031</name>
</gene>
<accession>A0AAI8YW15</accession>
<dbReference type="EMBL" id="CAVMBE010000014">
    <property type="protein sequence ID" value="CAK3937067.1"/>
    <property type="molecule type" value="Genomic_DNA"/>
</dbReference>
<feature type="compositionally biased region" description="Basic and acidic residues" evidence="1">
    <location>
        <begin position="362"/>
        <end position="388"/>
    </location>
</feature>
<dbReference type="InterPro" id="IPR002495">
    <property type="entry name" value="Glyco_trans_8"/>
</dbReference>
<evidence type="ECO:0000313" key="3">
    <source>
        <dbReference type="Proteomes" id="UP001296104"/>
    </source>
</evidence>
<dbReference type="AlphaFoldDB" id="A0AAI8YW15"/>
<protein>
    <submittedName>
        <fullName evidence="2">Glycosyltransferase family 8</fullName>
    </submittedName>
</protein>
<keyword evidence="3" id="KW-1185">Reference proteome</keyword>
<dbReference type="Gene3D" id="3.90.550.10">
    <property type="entry name" value="Spore Coat Polysaccharide Biosynthesis Protein SpsA, Chain A"/>
    <property type="match status" value="1"/>
</dbReference>
<organism evidence="2 3">
    <name type="scientific">Lecanosticta acicola</name>
    <dbReference type="NCBI Taxonomy" id="111012"/>
    <lineage>
        <taxon>Eukaryota</taxon>
        <taxon>Fungi</taxon>
        <taxon>Dikarya</taxon>
        <taxon>Ascomycota</taxon>
        <taxon>Pezizomycotina</taxon>
        <taxon>Dothideomycetes</taxon>
        <taxon>Dothideomycetidae</taxon>
        <taxon>Mycosphaerellales</taxon>
        <taxon>Mycosphaerellaceae</taxon>
        <taxon>Lecanosticta</taxon>
    </lineage>
</organism>
<evidence type="ECO:0000256" key="1">
    <source>
        <dbReference type="SAM" id="MobiDB-lite"/>
    </source>
</evidence>
<feature type="compositionally biased region" description="Basic and acidic residues" evidence="1">
    <location>
        <begin position="344"/>
        <end position="353"/>
    </location>
</feature>
<dbReference type="PANTHER" id="PTHR11183">
    <property type="entry name" value="GLYCOGENIN SUBFAMILY MEMBER"/>
    <property type="match status" value="1"/>
</dbReference>
<proteinExistence type="predicted"/>
<dbReference type="Proteomes" id="UP001296104">
    <property type="component" value="Unassembled WGS sequence"/>
</dbReference>
<dbReference type="InterPro" id="IPR029044">
    <property type="entry name" value="Nucleotide-diphossugar_trans"/>
</dbReference>